<dbReference type="InterPro" id="IPR001876">
    <property type="entry name" value="Znf_RanBP2"/>
</dbReference>
<evidence type="ECO:0000256" key="3">
    <source>
        <dbReference type="ARBA" id="ARBA00022833"/>
    </source>
</evidence>
<dbReference type="GO" id="GO:0008270">
    <property type="term" value="F:zinc ion binding"/>
    <property type="evidence" value="ECO:0007669"/>
    <property type="project" value="UniProtKB-KW"/>
</dbReference>
<comment type="caution">
    <text evidence="7">The sequence shown here is derived from an EMBL/GenBank/DDBJ whole genome shotgun (WGS) entry which is preliminary data.</text>
</comment>
<dbReference type="Pfam" id="PF00641">
    <property type="entry name" value="Zn_ribbon_RanBP"/>
    <property type="match status" value="1"/>
</dbReference>
<feature type="coiled-coil region" evidence="4">
    <location>
        <begin position="1"/>
        <end position="93"/>
    </location>
</feature>
<keyword evidence="1" id="KW-0479">Metal-binding</keyword>
<proteinExistence type="predicted"/>
<name>A0A660SGU5_UNCW3</name>
<evidence type="ECO:0000256" key="1">
    <source>
        <dbReference type="ARBA" id="ARBA00022723"/>
    </source>
</evidence>
<evidence type="ECO:0000256" key="5">
    <source>
        <dbReference type="SAM" id="MobiDB-lite"/>
    </source>
</evidence>
<protein>
    <recommendedName>
        <fullName evidence="6">RanBP2-type domain-containing protein</fullName>
    </recommendedName>
</protein>
<accession>A0A660SGU5</accession>
<keyword evidence="3" id="KW-0862">Zinc</keyword>
<evidence type="ECO:0000313" key="7">
    <source>
        <dbReference type="EMBL" id="RKX70045.1"/>
    </source>
</evidence>
<sequence length="237" mass="27594">MADDLKKLESLERKRKDLLKKLEMIEEKKSTVAEEVYEKVKKDYENRLDKVVAEMKTLEGAIRTEIERLSGEMEKVEAKLKEYKLQDEEIDLRYSLGEYEDEEYKKLKRGVKKGSSEEKARYREIVDRINWLKGLIGEEEIEAVAEEEAVEVAEAVAEPVEEKAEESTEVEKEAEILLEEILKATDEKKEEEEAEVEEEKKEAEKVQCPKCGFMNEPDSWYCEKCGAEILGTPEEEK</sequence>
<dbReference type="AlphaFoldDB" id="A0A660SGU5"/>
<evidence type="ECO:0000259" key="6">
    <source>
        <dbReference type="SMART" id="SM00547"/>
    </source>
</evidence>
<dbReference type="EMBL" id="QNBE01000054">
    <property type="protein sequence ID" value="RKX70045.1"/>
    <property type="molecule type" value="Genomic_DNA"/>
</dbReference>
<feature type="domain" description="RanBP2-type" evidence="6">
    <location>
        <begin position="204"/>
        <end position="228"/>
    </location>
</feature>
<evidence type="ECO:0000256" key="2">
    <source>
        <dbReference type="ARBA" id="ARBA00022771"/>
    </source>
</evidence>
<evidence type="ECO:0000313" key="8">
    <source>
        <dbReference type="Proteomes" id="UP000268469"/>
    </source>
</evidence>
<dbReference type="Proteomes" id="UP000268469">
    <property type="component" value="Unassembled WGS sequence"/>
</dbReference>
<evidence type="ECO:0000256" key="4">
    <source>
        <dbReference type="SAM" id="Coils"/>
    </source>
</evidence>
<organism evidence="7 8">
    <name type="scientific">candidate division WOR-3 bacterium</name>
    <dbReference type="NCBI Taxonomy" id="2052148"/>
    <lineage>
        <taxon>Bacteria</taxon>
        <taxon>Bacteria division WOR-3</taxon>
    </lineage>
</organism>
<reference evidence="7 8" key="1">
    <citation type="submission" date="2018-06" db="EMBL/GenBank/DDBJ databases">
        <title>Extensive metabolic versatility and redundancy in microbially diverse, dynamic hydrothermal sediments.</title>
        <authorList>
            <person name="Dombrowski N."/>
            <person name="Teske A."/>
            <person name="Baker B.J."/>
        </authorList>
    </citation>
    <scope>NUCLEOTIDE SEQUENCE [LARGE SCALE GENOMIC DNA]</scope>
    <source>
        <strain evidence="7">B36_G15</strain>
    </source>
</reference>
<keyword evidence="2" id="KW-0863">Zinc-finger</keyword>
<feature type="region of interest" description="Disordered" evidence="5">
    <location>
        <begin position="183"/>
        <end position="202"/>
    </location>
</feature>
<dbReference type="SMART" id="SM00547">
    <property type="entry name" value="ZnF_RBZ"/>
    <property type="match status" value="1"/>
</dbReference>
<gene>
    <name evidence="7" type="ORF">DRP53_06275</name>
</gene>
<keyword evidence="4" id="KW-0175">Coiled coil</keyword>